<dbReference type="PANTHER" id="PTHR42711:SF5">
    <property type="entry name" value="ABC TRANSPORTER ATP-BINDING PROTEIN NATA"/>
    <property type="match status" value="1"/>
</dbReference>
<dbReference type="InterPro" id="IPR027417">
    <property type="entry name" value="P-loop_NTPase"/>
</dbReference>
<reference evidence="6 7" key="1">
    <citation type="journal article" date="2016" name="Genome Announc.">
        <title>Complete genome sequence of the hyperthermophilic and piezophilic archaeon Thermococcus barophilus Ch5, capable of growth at the expense of hydrogenogenesis from carbon monoxide and formate.</title>
        <authorList>
            <person name="Oger P."/>
            <person name="Sokolova T.G."/>
            <person name="Kozhevnikova D.A."/>
            <person name="Taranov E.A."/>
            <person name="Vannier P."/>
            <person name="Lee H.S."/>
            <person name="Kwon K.K."/>
            <person name="Kang S.G."/>
            <person name="Lee J.H."/>
            <person name="Bonch-Osmolovskaya E.A."/>
            <person name="Lebedinsky A.V."/>
        </authorList>
    </citation>
    <scope>NUCLEOTIDE SEQUENCE [LARGE SCALE GENOMIC DNA]</scope>
    <source>
        <strain evidence="7">Ch5</strain>
    </source>
</reference>
<proteinExistence type="inferred from homology"/>
<organism evidence="6 7">
    <name type="scientific">Thermococcus barophilus</name>
    <dbReference type="NCBI Taxonomy" id="55802"/>
    <lineage>
        <taxon>Archaea</taxon>
        <taxon>Methanobacteriati</taxon>
        <taxon>Methanobacteriota</taxon>
        <taxon>Thermococci</taxon>
        <taxon>Thermococcales</taxon>
        <taxon>Thermococcaceae</taxon>
        <taxon>Thermococcus</taxon>
    </lineage>
</organism>
<dbReference type="GO" id="GO:0005524">
    <property type="term" value="F:ATP binding"/>
    <property type="evidence" value="ECO:0007669"/>
    <property type="project" value="UniProtKB-KW"/>
</dbReference>
<dbReference type="GeneID" id="26137275"/>
<dbReference type="Proteomes" id="UP000066042">
    <property type="component" value="Chromosome"/>
</dbReference>
<evidence type="ECO:0000313" key="7">
    <source>
        <dbReference type="Proteomes" id="UP000066042"/>
    </source>
</evidence>
<accession>A0A0S1XDW0</accession>
<evidence type="ECO:0000256" key="2">
    <source>
        <dbReference type="ARBA" id="ARBA00022448"/>
    </source>
</evidence>
<name>A0A0S1XDW0_THEBA</name>
<dbReference type="PROSITE" id="PS50893">
    <property type="entry name" value="ABC_TRANSPORTER_2"/>
    <property type="match status" value="1"/>
</dbReference>
<evidence type="ECO:0000313" key="6">
    <source>
        <dbReference type="EMBL" id="ALM75949.1"/>
    </source>
</evidence>
<dbReference type="SMART" id="SM00382">
    <property type="entry name" value="AAA"/>
    <property type="match status" value="1"/>
</dbReference>
<dbReference type="InterPro" id="IPR050763">
    <property type="entry name" value="ABC_transporter_ATP-binding"/>
</dbReference>
<gene>
    <name evidence="6" type="ORF">TBCH5v1_2046</name>
</gene>
<feature type="domain" description="ABC transporter" evidence="5">
    <location>
        <begin position="19"/>
        <end position="258"/>
    </location>
</feature>
<keyword evidence="3" id="KW-0547">Nucleotide-binding</keyword>
<dbReference type="InterPro" id="IPR003593">
    <property type="entry name" value="AAA+_ATPase"/>
</dbReference>
<keyword evidence="2" id="KW-0813">Transport</keyword>
<protein>
    <submittedName>
        <fullName evidence="6">ABC transporter ATP-binding protein</fullName>
    </submittedName>
</protein>
<keyword evidence="4 6" id="KW-0067">ATP-binding</keyword>
<evidence type="ECO:0000259" key="5">
    <source>
        <dbReference type="PROSITE" id="PS50893"/>
    </source>
</evidence>
<dbReference type="SUPFAM" id="SSF52540">
    <property type="entry name" value="P-loop containing nucleoside triphosphate hydrolases"/>
    <property type="match status" value="1"/>
</dbReference>
<dbReference type="RefSeq" id="WP_056934430.1">
    <property type="nucleotide sequence ID" value="NZ_CP013050.1"/>
</dbReference>
<comment type="similarity">
    <text evidence="1">Belongs to the ABC transporter superfamily.</text>
</comment>
<dbReference type="AlphaFoldDB" id="A0A0S1XDW0"/>
<dbReference type="InterPro" id="IPR003439">
    <property type="entry name" value="ABC_transporter-like_ATP-bd"/>
</dbReference>
<evidence type="ECO:0000256" key="3">
    <source>
        <dbReference type="ARBA" id="ARBA00022741"/>
    </source>
</evidence>
<sequence>MIESVNLTKFYPPPIKSLFDLKSLRDFLGKPREKIPALIDLSFKIKEGEIFGLLGPNGAGKTTFCKIANALVIPTRGNLYINGYDSVKEHDKIKGKIFTIFGGERDLFGLFQWRVSVEKNLKFIAELWGIPKAEAEKRINYALELLNLKDKRNEWYQKLSAGMRQKVYLTLPLIIQPEVLILDEPTVYLDVFTRREVWNAILELSREFGTTIILTTHNLNEAEVLCNRVLIFNKKKIAEGKPKELIEKFQTLKIDRKLLVKIKGKIKIEDFNGIAEKINAYTQNGFTYLGIYIKRDCLKDILAILTNYDVVDIQNETVTLEDVFTHICSFDSCVNSRGEEKS</sequence>
<dbReference type="Gene3D" id="3.40.50.300">
    <property type="entry name" value="P-loop containing nucleotide triphosphate hydrolases"/>
    <property type="match status" value="1"/>
</dbReference>
<dbReference type="PANTHER" id="PTHR42711">
    <property type="entry name" value="ABC TRANSPORTER ATP-BINDING PROTEIN"/>
    <property type="match status" value="1"/>
</dbReference>
<dbReference type="EMBL" id="CP013050">
    <property type="protein sequence ID" value="ALM75949.1"/>
    <property type="molecule type" value="Genomic_DNA"/>
</dbReference>
<dbReference type="STRING" id="55802.TBCH5v1_2046"/>
<dbReference type="Pfam" id="PF00005">
    <property type="entry name" value="ABC_tran"/>
    <property type="match status" value="1"/>
</dbReference>
<evidence type="ECO:0000256" key="4">
    <source>
        <dbReference type="ARBA" id="ARBA00022840"/>
    </source>
</evidence>
<evidence type="ECO:0000256" key="1">
    <source>
        <dbReference type="ARBA" id="ARBA00005417"/>
    </source>
</evidence>
<dbReference type="PATRIC" id="fig|55802.8.peg.2028"/>
<dbReference type="GO" id="GO:0016887">
    <property type="term" value="F:ATP hydrolysis activity"/>
    <property type="evidence" value="ECO:0007669"/>
    <property type="project" value="InterPro"/>
</dbReference>